<evidence type="ECO:0000256" key="3">
    <source>
        <dbReference type="ARBA" id="ARBA00023002"/>
    </source>
</evidence>
<dbReference type="InterPro" id="IPR002401">
    <property type="entry name" value="Cyt_P450_E_grp-I"/>
</dbReference>
<dbReference type="InterPro" id="IPR036396">
    <property type="entry name" value="Cyt_P450_sf"/>
</dbReference>
<proteinExistence type="inferred from homology"/>
<sequence length="548" mass="62552">MDRLLPLCITGGCLLVLSCLIALLRVGRRAKDLPPGPPTLPIIGNLHMIPKERPHLQFQKWAEEYGPIYSLILGTKTYIVLSSPTAVKDLLDKKSNIYSSRPEMYLGHDIVGQGRRFVTMKYGPMWRSVHKMMHNTLNVKTAVAYIPYQDLENKDMMMAFLHQPEYFLKHVRRYTTSLTTQMVFGYRTTSNRDPRLLEFFENFEEWGNLVTAGTAQLMDLYPILRNLPTYLNQEYRDAKRLSEKECALYMMNWMTTKSKIIDGTCHPCFSFDVLKAQRTDGFSDEQAAYITGSLLEGGSDTTSGTLVGFILAMMMFPEIQKTAQEHLDAVVGPDRLPNLDDVMGLQYLRGCVKEAIRWMPTLIIGMPHANIEEDHYKGYRIPNGSTIVPNNWAMNMDPKRNRNPRDFDPMRFANDFQGEHESATNKDPDQRQNWIFGAGRRLCQGMHIAERSLLMGIARMLWAFNFERPLDENGIPLPVDIDEFVGGIAVQPADFKVNIVPRSKERADIIRKAWKDAEESLLDPETKQWIAVPPGMKFSTGVADAEKV</sequence>
<feature type="binding site" description="axial binding residue" evidence="6">
    <location>
        <position position="443"/>
    </location>
    <ligand>
        <name>heme</name>
        <dbReference type="ChEBI" id="CHEBI:30413"/>
    </ligand>
    <ligandPart>
        <name>Fe</name>
        <dbReference type="ChEBI" id="CHEBI:18248"/>
    </ligandPart>
</feature>
<comment type="cofactor">
    <cofactor evidence="6">
        <name>heme</name>
        <dbReference type="ChEBI" id="CHEBI:30413"/>
    </cofactor>
</comment>
<gene>
    <name evidence="7" type="ORF">PAC_19930</name>
</gene>
<keyword evidence="4 6" id="KW-0408">Iron</keyword>
<accession>A0A1L7XYE5</accession>
<reference evidence="7 8" key="1">
    <citation type="submission" date="2016-03" db="EMBL/GenBank/DDBJ databases">
        <authorList>
            <person name="Ploux O."/>
        </authorList>
    </citation>
    <scope>NUCLEOTIDE SEQUENCE [LARGE SCALE GENOMIC DNA]</scope>
    <source>
        <strain evidence="7 8">UAMH 11012</strain>
    </source>
</reference>
<keyword evidence="6" id="KW-0349">Heme</keyword>
<comment type="similarity">
    <text evidence="1">Belongs to the cytochrome P450 family.</text>
</comment>
<dbReference type="PANTHER" id="PTHR46300">
    <property type="entry name" value="P450, PUTATIVE (EUROFUNG)-RELATED-RELATED"/>
    <property type="match status" value="1"/>
</dbReference>
<dbReference type="GO" id="GO:0005506">
    <property type="term" value="F:iron ion binding"/>
    <property type="evidence" value="ECO:0007669"/>
    <property type="project" value="InterPro"/>
</dbReference>
<dbReference type="OrthoDB" id="1055148at2759"/>
<name>A0A1L7XYE5_9HELO</name>
<dbReference type="EMBL" id="FJOG01000090">
    <property type="protein sequence ID" value="CZR70029.1"/>
    <property type="molecule type" value="Genomic_DNA"/>
</dbReference>
<dbReference type="STRING" id="576137.A0A1L7XYE5"/>
<dbReference type="Pfam" id="PF00067">
    <property type="entry name" value="p450"/>
    <property type="match status" value="1"/>
</dbReference>
<evidence type="ECO:0000256" key="4">
    <source>
        <dbReference type="ARBA" id="ARBA00023004"/>
    </source>
</evidence>
<evidence type="ECO:0000256" key="6">
    <source>
        <dbReference type="PIRSR" id="PIRSR602401-1"/>
    </source>
</evidence>
<keyword evidence="3" id="KW-0560">Oxidoreductase</keyword>
<dbReference type="Proteomes" id="UP000184330">
    <property type="component" value="Unassembled WGS sequence"/>
</dbReference>
<keyword evidence="8" id="KW-1185">Reference proteome</keyword>
<organism evidence="7 8">
    <name type="scientific">Phialocephala subalpina</name>
    <dbReference type="NCBI Taxonomy" id="576137"/>
    <lineage>
        <taxon>Eukaryota</taxon>
        <taxon>Fungi</taxon>
        <taxon>Dikarya</taxon>
        <taxon>Ascomycota</taxon>
        <taxon>Pezizomycotina</taxon>
        <taxon>Leotiomycetes</taxon>
        <taxon>Helotiales</taxon>
        <taxon>Mollisiaceae</taxon>
        <taxon>Phialocephala</taxon>
        <taxon>Phialocephala fortinii species complex</taxon>
    </lineage>
</organism>
<dbReference type="CDD" id="cd11065">
    <property type="entry name" value="CYP64-like"/>
    <property type="match status" value="1"/>
</dbReference>
<dbReference type="GO" id="GO:0016705">
    <property type="term" value="F:oxidoreductase activity, acting on paired donors, with incorporation or reduction of molecular oxygen"/>
    <property type="evidence" value="ECO:0007669"/>
    <property type="project" value="InterPro"/>
</dbReference>
<dbReference type="PROSITE" id="PS51257">
    <property type="entry name" value="PROKAR_LIPOPROTEIN"/>
    <property type="match status" value="1"/>
</dbReference>
<dbReference type="Gene3D" id="1.10.630.10">
    <property type="entry name" value="Cytochrome P450"/>
    <property type="match status" value="1"/>
</dbReference>
<dbReference type="GO" id="GO:0020037">
    <property type="term" value="F:heme binding"/>
    <property type="evidence" value="ECO:0007669"/>
    <property type="project" value="InterPro"/>
</dbReference>
<dbReference type="AlphaFoldDB" id="A0A1L7XYE5"/>
<dbReference type="PANTHER" id="PTHR46300:SF2">
    <property type="entry name" value="CYTOCHROME P450 MONOOXYGENASE ALNH-RELATED"/>
    <property type="match status" value="1"/>
</dbReference>
<dbReference type="InterPro" id="IPR050364">
    <property type="entry name" value="Cytochrome_P450_fung"/>
</dbReference>
<evidence type="ECO:0000313" key="7">
    <source>
        <dbReference type="EMBL" id="CZR70029.1"/>
    </source>
</evidence>
<protein>
    <submittedName>
        <fullName evidence="7">Related to O-methylsterigmatocystin oxidoreductase</fullName>
    </submittedName>
</protein>
<dbReference type="PRINTS" id="PR00463">
    <property type="entry name" value="EP450I"/>
</dbReference>
<keyword evidence="5" id="KW-0503">Monooxygenase</keyword>
<dbReference type="InterPro" id="IPR001128">
    <property type="entry name" value="Cyt_P450"/>
</dbReference>
<keyword evidence="2 6" id="KW-0479">Metal-binding</keyword>
<dbReference type="GO" id="GO:0004497">
    <property type="term" value="F:monooxygenase activity"/>
    <property type="evidence" value="ECO:0007669"/>
    <property type="project" value="UniProtKB-KW"/>
</dbReference>
<evidence type="ECO:0000256" key="2">
    <source>
        <dbReference type="ARBA" id="ARBA00022723"/>
    </source>
</evidence>
<evidence type="ECO:0000256" key="1">
    <source>
        <dbReference type="ARBA" id="ARBA00010617"/>
    </source>
</evidence>
<evidence type="ECO:0000256" key="5">
    <source>
        <dbReference type="ARBA" id="ARBA00023033"/>
    </source>
</evidence>
<evidence type="ECO:0000313" key="8">
    <source>
        <dbReference type="Proteomes" id="UP000184330"/>
    </source>
</evidence>
<dbReference type="SUPFAM" id="SSF48264">
    <property type="entry name" value="Cytochrome P450"/>
    <property type="match status" value="1"/>
</dbReference>